<dbReference type="AlphaFoldDB" id="A0A6A4IEV7"/>
<evidence type="ECO:0000256" key="3">
    <source>
        <dbReference type="ARBA" id="ARBA00023295"/>
    </source>
</evidence>
<dbReference type="GO" id="GO:0005576">
    <property type="term" value="C:extracellular region"/>
    <property type="evidence" value="ECO:0007669"/>
    <property type="project" value="TreeGrafter"/>
</dbReference>
<dbReference type="SUPFAM" id="SSF51445">
    <property type="entry name" value="(Trans)glycosidases"/>
    <property type="match status" value="1"/>
</dbReference>
<dbReference type="Proteomes" id="UP000799118">
    <property type="component" value="Unassembled WGS sequence"/>
</dbReference>
<keyword evidence="5" id="KW-1185">Reference proteome</keyword>
<dbReference type="GO" id="GO:0009986">
    <property type="term" value="C:cell surface"/>
    <property type="evidence" value="ECO:0007669"/>
    <property type="project" value="TreeGrafter"/>
</dbReference>
<evidence type="ECO:0000313" key="4">
    <source>
        <dbReference type="EMBL" id="KAE9407175.1"/>
    </source>
</evidence>
<dbReference type="Gene3D" id="3.20.20.80">
    <property type="entry name" value="Glycosidases"/>
    <property type="match status" value="2"/>
</dbReference>
<proteinExistence type="inferred from homology"/>
<dbReference type="OrthoDB" id="1887033at2759"/>
<keyword evidence="3" id="KW-0326">Glycosidase</keyword>
<reference evidence="4" key="1">
    <citation type="journal article" date="2019" name="Environ. Microbiol.">
        <title>Fungal ecological strategies reflected in gene transcription - a case study of two litter decomposers.</title>
        <authorList>
            <person name="Barbi F."/>
            <person name="Kohler A."/>
            <person name="Barry K."/>
            <person name="Baskaran P."/>
            <person name="Daum C."/>
            <person name="Fauchery L."/>
            <person name="Ihrmark K."/>
            <person name="Kuo A."/>
            <person name="LaButti K."/>
            <person name="Lipzen A."/>
            <person name="Morin E."/>
            <person name="Grigoriev I.V."/>
            <person name="Henrissat B."/>
            <person name="Lindahl B."/>
            <person name="Martin F."/>
        </authorList>
    </citation>
    <scope>NUCLEOTIDE SEQUENCE</scope>
    <source>
        <strain evidence="4">JB14</strain>
    </source>
</reference>
<dbReference type="GO" id="GO:0009251">
    <property type="term" value="P:glucan catabolic process"/>
    <property type="evidence" value="ECO:0007669"/>
    <property type="project" value="TreeGrafter"/>
</dbReference>
<dbReference type="PANTHER" id="PTHR31297">
    <property type="entry name" value="GLUCAN ENDO-1,6-BETA-GLUCOSIDASE B"/>
    <property type="match status" value="1"/>
</dbReference>
<gene>
    <name evidence="4" type="ORF">BT96DRAFT_914785</name>
</gene>
<name>A0A6A4IEV7_9AGAR</name>
<evidence type="ECO:0000256" key="2">
    <source>
        <dbReference type="ARBA" id="ARBA00022801"/>
    </source>
</evidence>
<dbReference type="InterPro" id="IPR050386">
    <property type="entry name" value="Glycosyl_hydrolase_5"/>
</dbReference>
<keyword evidence="2 4" id="KW-0378">Hydrolase</keyword>
<evidence type="ECO:0000256" key="1">
    <source>
        <dbReference type="ARBA" id="ARBA00005641"/>
    </source>
</evidence>
<dbReference type="PANTHER" id="PTHR31297:SF43">
    <property type="entry name" value="GLUCAN 1,3-BETA-GLUCOSIDASE 3"/>
    <property type="match status" value="1"/>
</dbReference>
<dbReference type="EMBL" id="ML769397">
    <property type="protein sequence ID" value="KAE9407175.1"/>
    <property type="molecule type" value="Genomic_DNA"/>
</dbReference>
<organism evidence="4 5">
    <name type="scientific">Gymnopus androsaceus JB14</name>
    <dbReference type="NCBI Taxonomy" id="1447944"/>
    <lineage>
        <taxon>Eukaryota</taxon>
        <taxon>Fungi</taxon>
        <taxon>Dikarya</taxon>
        <taxon>Basidiomycota</taxon>
        <taxon>Agaricomycotina</taxon>
        <taxon>Agaricomycetes</taxon>
        <taxon>Agaricomycetidae</taxon>
        <taxon>Agaricales</taxon>
        <taxon>Marasmiineae</taxon>
        <taxon>Omphalotaceae</taxon>
        <taxon>Gymnopus</taxon>
    </lineage>
</organism>
<accession>A0A6A4IEV7</accession>
<sequence length="362" mass="40611">MVGTEYGPFADAYVDAWKYVVSAIRSAHAHKIGVVIDLHAAPGAQNTDSHSGLSGGKAGLWDSTQFQKRTVAILVAMARRYCSAIKAIHTVVPDTQELPIYVSDAWDTNWYSKYVKDQSTAGSFLVLDHHLYRCFTSQDQAKSASQHADEVHPDNLNSAEETQGSIVIGEWSAALNPASLSSYPDPESKLKAQREWGHAQWGAFEKWCGGWFFWTLKKEGGSDRGWCYYTAVEQGVLPAQADRFKSAFGQHSVESLKSRGQAEAQGAMQAHVGWWNNHSSNPDKFEHWRFEQGFQQGWEDCMAFYFGGELTGSELGFIGQWKRLRTEAHRREKGNSEMVWEFEHGFEQAVGKFHRAVVYSVA</sequence>
<comment type="similarity">
    <text evidence="1">Belongs to the glycosyl hydrolase 5 (cellulase A) family.</text>
</comment>
<dbReference type="GO" id="GO:0046557">
    <property type="term" value="F:glucan endo-1,6-beta-glucosidase activity"/>
    <property type="evidence" value="ECO:0007669"/>
    <property type="project" value="TreeGrafter"/>
</dbReference>
<evidence type="ECO:0000313" key="5">
    <source>
        <dbReference type="Proteomes" id="UP000799118"/>
    </source>
</evidence>
<dbReference type="InterPro" id="IPR017853">
    <property type="entry name" value="GH"/>
</dbReference>
<protein>
    <submittedName>
        <fullName evidence="4">Glycoside hydrolase</fullName>
    </submittedName>
</protein>